<evidence type="ECO:0000256" key="1">
    <source>
        <dbReference type="SAM" id="SignalP"/>
    </source>
</evidence>
<accession>A0A835IK08</accession>
<feature type="signal peptide" evidence="1">
    <location>
        <begin position="1"/>
        <end position="16"/>
    </location>
</feature>
<dbReference type="OrthoDB" id="1680404at2759"/>
<protein>
    <submittedName>
        <fullName evidence="2">Uncharacterized protein</fullName>
    </submittedName>
</protein>
<evidence type="ECO:0000313" key="2">
    <source>
        <dbReference type="EMBL" id="KAF9618544.1"/>
    </source>
</evidence>
<dbReference type="Proteomes" id="UP000631114">
    <property type="component" value="Unassembled WGS sequence"/>
</dbReference>
<reference evidence="2 3" key="1">
    <citation type="submission" date="2020-10" db="EMBL/GenBank/DDBJ databases">
        <title>The Coptis chinensis genome and diversification of protoberbering-type alkaloids.</title>
        <authorList>
            <person name="Wang B."/>
            <person name="Shu S."/>
            <person name="Song C."/>
            <person name="Liu Y."/>
        </authorList>
    </citation>
    <scope>NUCLEOTIDE SEQUENCE [LARGE SCALE GENOMIC DNA]</scope>
    <source>
        <strain evidence="2">HL-2020</strain>
        <tissue evidence="2">Leaf</tissue>
    </source>
</reference>
<proteinExistence type="predicted"/>
<keyword evidence="3" id="KW-1185">Reference proteome</keyword>
<sequence>MSAVVCLLTIIHMVRWLYVKNIHSLRRFSTLVRIGGGGYRVLAKLGHTRSRHFERVLAMYTKPRSGHNDYPLELWLGKVSFRFPYLRGFIISFLLKEMKPSDFWWLPDELFPTKRVRTPLSGLCSEPDEGLASHVHWYRSVANSPDVSLSDFFFCIESMRKNGGSTL</sequence>
<dbReference type="EMBL" id="JADFTS010000002">
    <property type="protein sequence ID" value="KAF9618544.1"/>
    <property type="molecule type" value="Genomic_DNA"/>
</dbReference>
<dbReference type="AlphaFoldDB" id="A0A835IK08"/>
<name>A0A835IK08_9MAGN</name>
<evidence type="ECO:0000313" key="3">
    <source>
        <dbReference type="Proteomes" id="UP000631114"/>
    </source>
</evidence>
<gene>
    <name evidence="2" type="ORF">IFM89_002239</name>
</gene>
<comment type="caution">
    <text evidence="2">The sequence shown here is derived from an EMBL/GenBank/DDBJ whole genome shotgun (WGS) entry which is preliminary data.</text>
</comment>
<feature type="chain" id="PRO_5032589959" evidence="1">
    <location>
        <begin position="17"/>
        <end position="167"/>
    </location>
</feature>
<keyword evidence="1" id="KW-0732">Signal</keyword>
<organism evidence="2 3">
    <name type="scientific">Coptis chinensis</name>
    <dbReference type="NCBI Taxonomy" id="261450"/>
    <lineage>
        <taxon>Eukaryota</taxon>
        <taxon>Viridiplantae</taxon>
        <taxon>Streptophyta</taxon>
        <taxon>Embryophyta</taxon>
        <taxon>Tracheophyta</taxon>
        <taxon>Spermatophyta</taxon>
        <taxon>Magnoliopsida</taxon>
        <taxon>Ranunculales</taxon>
        <taxon>Ranunculaceae</taxon>
        <taxon>Coptidoideae</taxon>
        <taxon>Coptis</taxon>
    </lineage>
</organism>